<sequence length="1101" mass="123362">MALNNRQRVDRALELLRDGLQPYVQRTLKAHYHDKWLDEMRRCCRADTTLRRSQEEMLADLQNLLSVMVGQWEPVYKTTLGKAERSYVGELQTIRNRLAHGDPFSTDDAYRALDSVERLLSSISAAEQVQEVEQQKRELLRVKFEEQTRRETRKLVPLAGQPAAGLRPWREIITPHPDVAGGRYQQAEFAADLSQVYRREGAEEYKNPREFYARTFLTDGLRFLLTTALKRLSDTGGEPVIELQTNFGGGKTHSMIALYHLFSGESATSLPGVESLLAETGIAGIPQGCRRAVLVGQALPPGQPQRKADGTVVRTFWGELAWQLLGAGGYALVAESDERSVNPGSDLLRDLLRRSAPCLILIDEWVAYVRQLYEDNSLPAGSFETNLTFAQSLTEAVRAVPKALLVASLPSSDIEVGGPAGQAALVRLRNTFSRLESSWRPASAEEGFEIVRRRLFQPLTDPALLTARDTVVRAFMDFYRASPNDFPSACSDNDYERRFRTAYPIHPELFDRLYEDWSSLDKFQRTRGVLRLMALVIHELWIQNDTNLLIMPASIPIDTSPVQSELTHYLGDNWAPVIEKDVDGPNSEPMKLDKDFPNLGRLSAGRRVTRTIYMGSAPKKGGNIQGIDIRSIRLGCAQPGENIATFADALSRLSDQATHLYQDNSRYWFDTLPNVTRLAQDEAARLEGEVVVAEIIRRLQQERQEKRRGDFARVIVAPPDSGEVADEREVRLVILGPQHCHIKDNSTSPARLEAAQILAQRGSGPRLYSNTLVFLAADNRRLEELKTAVRQYLAWKLIDERKETLTLDSFQLNQITSKLAGADSDIDARIPQTYEWLLVPTQENAQSPVEWSEYILRGSDPIVLRACRKLRTEEQLLTEYAGSLLRRVIDNIPLWNGEHVVVQQLAEYFARYIYLPRLRDPQVLVQAIRNGVGLLAWETDAFAYADAFDGKRYLGLQASMPNITVLLNESSVLVRPEAARRQLDADEAARSSVQTASGQGTAPASAESGGTYQQPTASATVQRKPVRFFGSVKVDALKTVSTVGTLQDAIVQHLASLVGTEVEITLDIQARSPEGFPEHIVRIVSENCRTLRFESSGFEEA</sequence>
<dbReference type="Proteomes" id="UP001054846">
    <property type="component" value="Chromosome"/>
</dbReference>
<feature type="compositionally biased region" description="Polar residues" evidence="1">
    <location>
        <begin position="991"/>
        <end position="1018"/>
    </location>
</feature>
<dbReference type="Pfam" id="PF18731">
    <property type="entry name" value="HEPN_Swt1"/>
    <property type="match status" value="1"/>
</dbReference>
<evidence type="ECO:0000313" key="4">
    <source>
        <dbReference type="Proteomes" id="UP001054846"/>
    </source>
</evidence>
<name>A0ABY3PJA7_9CYAN</name>
<proteinExistence type="predicted"/>
<evidence type="ECO:0000256" key="1">
    <source>
        <dbReference type="SAM" id="MobiDB-lite"/>
    </source>
</evidence>
<gene>
    <name evidence="3" type="ORF">ISF26_17905</name>
</gene>
<accession>A0ABY3PJA7</accession>
<feature type="domain" description="Swt1-like HEPN" evidence="2">
    <location>
        <begin position="11"/>
        <end position="124"/>
    </location>
</feature>
<dbReference type="EMBL" id="CP063845">
    <property type="protein sequence ID" value="UFP93642.1"/>
    <property type="molecule type" value="Genomic_DNA"/>
</dbReference>
<keyword evidence="4" id="KW-1185">Reference proteome</keyword>
<protein>
    <submittedName>
        <fullName evidence="3">DUF499 domain-containing protein</fullName>
    </submittedName>
</protein>
<feature type="region of interest" description="Disordered" evidence="1">
    <location>
        <begin position="984"/>
        <end position="1018"/>
    </location>
</feature>
<evidence type="ECO:0000313" key="3">
    <source>
        <dbReference type="EMBL" id="UFP93642.1"/>
    </source>
</evidence>
<organism evidence="3 4">
    <name type="scientific">Gloeobacter morelensis MG652769</name>
    <dbReference type="NCBI Taxonomy" id="2781736"/>
    <lineage>
        <taxon>Bacteria</taxon>
        <taxon>Bacillati</taxon>
        <taxon>Cyanobacteriota</taxon>
        <taxon>Cyanophyceae</taxon>
        <taxon>Gloeobacterales</taxon>
        <taxon>Gloeobacteraceae</taxon>
        <taxon>Gloeobacter</taxon>
        <taxon>Gloeobacter morelensis</taxon>
    </lineage>
</organism>
<dbReference type="InterPro" id="IPR041650">
    <property type="entry name" value="HEPN_Swt1"/>
</dbReference>
<dbReference type="InterPro" id="IPR007555">
    <property type="entry name" value="DUF499"/>
</dbReference>
<dbReference type="Pfam" id="PF04465">
    <property type="entry name" value="DUF499"/>
    <property type="match status" value="1"/>
</dbReference>
<evidence type="ECO:0000259" key="2">
    <source>
        <dbReference type="Pfam" id="PF18731"/>
    </source>
</evidence>
<reference evidence="3 4" key="1">
    <citation type="journal article" date="2021" name="Genome Biol. Evol.">
        <title>Complete Genome Sequencing of a Novel Gloeobacter Species from a Waterfall Cave in Mexico.</title>
        <authorList>
            <person name="Saw J.H."/>
            <person name="Cardona T."/>
            <person name="Montejano G."/>
        </authorList>
    </citation>
    <scope>NUCLEOTIDE SEQUENCE [LARGE SCALE GENOMIC DNA]</scope>
    <source>
        <strain evidence="3">MG652769</strain>
    </source>
</reference>